<evidence type="ECO:0000256" key="4">
    <source>
        <dbReference type="ARBA" id="ARBA00022833"/>
    </source>
</evidence>
<protein>
    <recommendedName>
        <fullName evidence="7">C2H2-type domain-containing protein</fullName>
    </recommendedName>
</protein>
<accession>A0A2T7NHF6</accession>
<name>A0A2T7NHF6_POMCA</name>
<evidence type="ECO:0000256" key="2">
    <source>
        <dbReference type="ARBA" id="ARBA00022737"/>
    </source>
</evidence>
<dbReference type="PROSITE" id="PS50157">
    <property type="entry name" value="ZINC_FINGER_C2H2_2"/>
    <property type="match status" value="1"/>
</dbReference>
<feature type="compositionally biased region" description="Basic and acidic residues" evidence="6">
    <location>
        <begin position="1"/>
        <end position="11"/>
    </location>
</feature>
<dbReference type="GO" id="GO:0045944">
    <property type="term" value="P:positive regulation of transcription by RNA polymerase II"/>
    <property type="evidence" value="ECO:0007669"/>
    <property type="project" value="TreeGrafter"/>
</dbReference>
<keyword evidence="3 5" id="KW-0863">Zinc-finger</keyword>
<feature type="compositionally biased region" description="Basic and acidic residues" evidence="6">
    <location>
        <begin position="1060"/>
        <end position="1091"/>
    </location>
</feature>
<gene>
    <name evidence="8" type="ORF">C0Q70_18766</name>
</gene>
<evidence type="ECO:0000256" key="5">
    <source>
        <dbReference type="PROSITE-ProRule" id="PRU00042"/>
    </source>
</evidence>
<dbReference type="Proteomes" id="UP000245119">
    <property type="component" value="Linkage Group LG12"/>
</dbReference>
<evidence type="ECO:0000259" key="7">
    <source>
        <dbReference type="PROSITE" id="PS50157"/>
    </source>
</evidence>
<feature type="region of interest" description="Disordered" evidence="6">
    <location>
        <begin position="1"/>
        <end position="110"/>
    </location>
</feature>
<feature type="domain" description="C2H2-type" evidence="7">
    <location>
        <begin position="825"/>
        <end position="849"/>
    </location>
</feature>
<keyword evidence="1" id="KW-0479">Metal-binding</keyword>
<reference evidence="8 9" key="1">
    <citation type="submission" date="2018-04" db="EMBL/GenBank/DDBJ databases">
        <title>The genome of golden apple snail Pomacea canaliculata provides insight into stress tolerance and invasive adaptation.</title>
        <authorList>
            <person name="Liu C."/>
            <person name="Liu B."/>
            <person name="Ren Y."/>
            <person name="Zhang Y."/>
            <person name="Wang H."/>
            <person name="Li S."/>
            <person name="Jiang F."/>
            <person name="Yin L."/>
            <person name="Zhang G."/>
            <person name="Qian W."/>
            <person name="Fan W."/>
        </authorList>
    </citation>
    <scope>NUCLEOTIDE SEQUENCE [LARGE SCALE GENOMIC DNA]</scope>
    <source>
        <strain evidence="8">SZHN2017</strain>
        <tissue evidence="8">Muscle</tissue>
    </source>
</reference>
<evidence type="ECO:0000256" key="6">
    <source>
        <dbReference type="SAM" id="MobiDB-lite"/>
    </source>
</evidence>
<dbReference type="InterPro" id="IPR050688">
    <property type="entry name" value="Zinc_finger/UBP_domain"/>
</dbReference>
<feature type="region of interest" description="Disordered" evidence="6">
    <location>
        <begin position="1007"/>
        <end position="1091"/>
    </location>
</feature>
<dbReference type="SMART" id="SM00355">
    <property type="entry name" value="ZnF_C2H2"/>
    <property type="match status" value="10"/>
</dbReference>
<evidence type="ECO:0000256" key="1">
    <source>
        <dbReference type="ARBA" id="ARBA00022723"/>
    </source>
</evidence>
<proteinExistence type="predicted"/>
<keyword evidence="2" id="KW-0677">Repeat</keyword>
<dbReference type="GO" id="GO:0008270">
    <property type="term" value="F:zinc ion binding"/>
    <property type="evidence" value="ECO:0007669"/>
    <property type="project" value="UniProtKB-KW"/>
</dbReference>
<keyword evidence="4" id="KW-0862">Zinc</keyword>
<evidence type="ECO:0000313" key="8">
    <source>
        <dbReference type="EMBL" id="PVD20609.1"/>
    </source>
</evidence>
<sequence>MEVDKLSESEVHPLSPQSEDAAGKGTDDNECMDFTITMNESDDGSDEISSVSKVTTEQPDSVKELNLPEIKQSEPDQKEECNHVKIASAPLNEDNKKDQDSEVKTNGDVSAKDRSKTVVMIGKSDVVSRAICEKMLNEVASLKKTGAVKELNTVSISESGDSNKQEKIGFDSATRISKTSHEVLSCNGNESLSNSAKQAVKEKVRITASIPKSQSLLQMSSANLSASLVARGAPIRGTVSSALAAKRSMVLDARTGASVSKKAGTGPSLLTSGSSVRLVLPSVTSSVTGPALMYIPSTGTFLNSGTAPPLILSAAPTTVSLTSSTSVLIPSLPAKGPYAFPGSSSGQSYILSGTARLPAGVVQQNMTNATALNMPEKPTSSQGMINMLRWEAENHINVRPKYVKPNPKAELGNLAKWIFDLGSDLVKEYVYHDLVRIQSKRKDDGKLTDKEKADFNKLKEIDEELHNKVGHLKIKFTKACKCGFRTESPSVLRLHKENAHFNRGFLSCPMCNFFTRTAASYRFHMEAEHNAYGRVENRPSFFECSLCPYETNHLNRLEQHKVRCAKQFRPAFNMHPSCLSGPEVNMCLENVFYFVFTRQFLNTITKTPLSITAATTVGAALQKKELVTKGAVSQYQPATTLLAVAGSVAATTITMSASKPTSKSLPKFQSNSSVGKAGSISQTFPVISSKIGATVHSVQPSTPVTSQGNQPNSGFEVCEICGGYVKDRKALRIHLFYAHRIDMPFGVFERAQPPLYCATCFARFWTAQGLQKHIEIHKADAATGVMTFGNGVSGKCITCGHRVPNILMHMRMVHNRELRHYLAALMCIFCGNRFSSKSDVEAHMGSHHGVVVKNSSVQSSVSSKPSHHLQPPVSATPQDGTKSILPKSAEAANSAPGPSSSKDGGGNPTRMNRGSQCVLCNLTFARNVDLTRHCMRVHHTCMKCGLVVVDKESLSRHTCLHSAAGMRTCQICNEAGFHPAYYIKHMRDKHLRRCSVVLSRLGEGSLKRQLSVSDSEEEDSEPSSPKPSPSTIKRQKLEGNKENDDALRHDPCTNIEASVDVEKNDRKRKSDDDSDVPVKKLERESDVIELD</sequence>
<dbReference type="PANTHER" id="PTHR24403:SF110">
    <property type="entry name" value="C2H2-TYPE DOMAIN-CONTAINING PROTEIN-RELATED"/>
    <property type="match status" value="1"/>
</dbReference>
<comment type="caution">
    <text evidence="8">The sequence shown here is derived from an EMBL/GenBank/DDBJ whole genome shotgun (WGS) entry which is preliminary data.</text>
</comment>
<dbReference type="EMBL" id="PZQS01000012">
    <property type="protein sequence ID" value="PVD20609.1"/>
    <property type="molecule type" value="Genomic_DNA"/>
</dbReference>
<organism evidence="8 9">
    <name type="scientific">Pomacea canaliculata</name>
    <name type="common">Golden apple snail</name>
    <dbReference type="NCBI Taxonomy" id="400727"/>
    <lineage>
        <taxon>Eukaryota</taxon>
        <taxon>Metazoa</taxon>
        <taxon>Spiralia</taxon>
        <taxon>Lophotrochozoa</taxon>
        <taxon>Mollusca</taxon>
        <taxon>Gastropoda</taxon>
        <taxon>Caenogastropoda</taxon>
        <taxon>Architaenioglossa</taxon>
        <taxon>Ampullarioidea</taxon>
        <taxon>Ampullariidae</taxon>
        <taxon>Pomacea</taxon>
    </lineage>
</organism>
<feature type="compositionally biased region" description="Low complexity" evidence="6">
    <location>
        <begin position="855"/>
        <end position="864"/>
    </location>
</feature>
<feature type="compositionally biased region" description="Polar residues" evidence="6">
    <location>
        <begin position="47"/>
        <end position="59"/>
    </location>
</feature>
<evidence type="ECO:0000256" key="3">
    <source>
        <dbReference type="ARBA" id="ARBA00022771"/>
    </source>
</evidence>
<feature type="compositionally biased region" description="Basic and acidic residues" evidence="6">
    <location>
        <begin position="71"/>
        <end position="83"/>
    </location>
</feature>
<feature type="region of interest" description="Disordered" evidence="6">
    <location>
        <begin position="855"/>
        <end position="908"/>
    </location>
</feature>
<dbReference type="PANTHER" id="PTHR24403">
    <property type="entry name" value="ZINC FINGER PROTEIN"/>
    <property type="match status" value="1"/>
</dbReference>
<feature type="compositionally biased region" description="Basic and acidic residues" evidence="6">
    <location>
        <begin position="93"/>
        <end position="110"/>
    </location>
</feature>
<dbReference type="InterPro" id="IPR013087">
    <property type="entry name" value="Znf_C2H2_type"/>
</dbReference>
<dbReference type="Gene3D" id="3.30.160.60">
    <property type="entry name" value="Classic Zinc Finger"/>
    <property type="match status" value="3"/>
</dbReference>
<dbReference type="GO" id="GO:0005634">
    <property type="term" value="C:nucleus"/>
    <property type="evidence" value="ECO:0007669"/>
    <property type="project" value="TreeGrafter"/>
</dbReference>
<dbReference type="PROSITE" id="PS00028">
    <property type="entry name" value="ZINC_FINGER_C2H2_1"/>
    <property type="match status" value="4"/>
</dbReference>
<evidence type="ECO:0000313" key="9">
    <source>
        <dbReference type="Proteomes" id="UP000245119"/>
    </source>
</evidence>
<dbReference type="OrthoDB" id="6110130at2759"/>
<feature type="compositionally biased region" description="Basic and acidic residues" evidence="6">
    <location>
        <begin position="1035"/>
        <end position="1051"/>
    </location>
</feature>
<dbReference type="AlphaFoldDB" id="A0A2T7NHF6"/>
<keyword evidence="9" id="KW-1185">Reference proteome</keyword>